<name>A0A1G9BTP3_9FLAO</name>
<gene>
    <name evidence="1" type="ORF">SAMN04487935_3349</name>
</gene>
<evidence type="ECO:0000313" key="2">
    <source>
        <dbReference type="Proteomes" id="UP000199580"/>
    </source>
</evidence>
<organism evidence="1 2">
    <name type="scientific">Flavobacterium noncentrifugens</name>
    <dbReference type="NCBI Taxonomy" id="1128970"/>
    <lineage>
        <taxon>Bacteria</taxon>
        <taxon>Pseudomonadati</taxon>
        <taxon>Bacteroidota</taxon>
        <taxon>Flavobacteriia</taxon>
        <taxon>Flavobacteriales</taxon>
        <taxon>Flavobacteriaceae</taxon>
        <taxon>Flavobacterium</taxon>
    </lineage>
</organism>
<protein>
    <submittedName>
        <fullName evidence="1">Uncharacterized protein</fullName>
    </submittedName>
</protein>
<evidence type="ECO:0000313" key="1">
    <source>
        <dbReference type="EMBL" id="SDK42839.1"/>
    </source>
</evidence>
<dbReference type="RefSeq" id="WP_091398122.1">
    <property type="nucleotide sequence ID" value="NZ_BKAI01000012.1"/>
</dbReference>
<sequence length="89" mass="10336">MSNDKFFYNGHDLRSVTVFDLTDDKVFLSRFLSPALGINTKEDFLAMGENTPLSRAFSMLDFAEEKNIPELTEKLKSIYKNELELFFNE</sequence>
<dbReference type="EMBL" id="FNEZ01000006">
    <property type="protein sequence ID" value="SDK42839.1"/>
    <property type="molecule type" value="Genomic_DNA"/>
</dbReference>
<keyword evidence="2" id="KW-1185">Reference proteome</keyword>
<dbReference type="Proteomes" id="UP000199580">
    <property type="component" value="Unassembled WGS sequence"/>
</dbReference>
<dbReference type="STRING" id="1128970.SAMN04487935_3349"/>
<dbReference type="AlphaFoldDB" id="A0A1G9BTP3"/>
<accession>A0A1G9BTP3</accession>
<reference evidence="1 2" key="1">
    <citation type="submission" date="2016-10" db="EMBL/GenBank/DDBJ databases">
        <authorList>
            <person name="de Groot N.N."/>
        </authorList>
    </citation>
    <scope>NUCLEOTIDE SEQUENCE [LARGE SCALE GENOMIC DNA]</scope>
    <source>
        <strain evidence="1 2">CGMCC 1.10076</strain>
    </source>
</reference>
<proteinExistence type="predicted"/>